<gene>
    <name evidence="6" type="ORF">GSI_04653</name>
</gene>
<sequence length="170" mass="17571">MQLHIIAAVLFSLLASAFAQTSQSFNTTLAYDPVYDNGNLSTTGITCSNGANGVICKNCALTLSQIPGWPNISGAPPISSWNSANCSTCWQLALPDFNTTINVRAVDASSNGFNVGFALMNAATNGQALSRGRVSAVARQIPDAGCEQGQQGPKQPAEDADCPPPGFGCS</sequence>
<dbReference type="OrthoDB" id="4898945at2759"/>
<proteinExistence type="inferred from homology"/>
<evidence type="ECO:0000256" key="3">
    <source>
        <dbReference type="ARBA" id="ARBA00022525"/>
    </source>
</evidence>
<evidence type="ECO:0000256" key="1">
    <source>
        <dbReference type="ARBA" id="ARBA00004613"/>
    </source>
</evidence>
<comment type="caution">
    <text evidence="6">The sequence shown here is derived from an EMBL/GenBank/DDBJ whole genome shotgun (WGS) entry which is preliminary data.</text>
</comment>
<keyword evidence="5" id="KW-0732">Signal</keyword>
<dbReference type="InterPro" id="IPR036908">
    <property type="entry name" value="RlpA-like_sf"/>
</dbReference>
<dbReference type="CDD" id="cd22778">
    <property type="entry name" value="DPBB_CEPL-like"/>
    <property type="match status" value="1"/>
</dbReference>
<protein>
    <submittedName>
        <fullName evidence="6">Uncharacterized protein</fullName>
    </submittedName>
</protein>
<feature type="region of interest" description="Disordered" evidence="4">
    <location>
        <begin position="145"/>
        <end position="170"/>
    </location>
</feature>
<feature type="signal peptide" evidence="5">
    <location>
        <begin position="1"/>
        <end position="19"/>
    </location>
</feature>
<name>A0A2G8SHG1_9APHY</name>
<evidence type="ECO:0000256" key="5">
    <source>
        <dbReference type="SAM" id="SignalP"/>
    </source>
</evidence>
<dbReference type="AlphaFoldDB" id="A0A2G8SHG1"/>
<evidence type="ECO:0000313" key="6">
    <source>
        <dbReference type="EMBL" id="PIL33203.1"/>
    </source>
</evidence>
<keyword evidence="7" id="KW-1185">Reference proteome</keyword>
<evidence type="ECO:0000313" key="7">
    <source>
        <dbReference type="Proteomes" id="UP000230002"/>
    </source>
</evidence>
<dbReference type="InterPro" id="IPR010829">
    <property type="entry name" value="Cerato-platanin"/>
</dbReference>
<keyword evidence="3" id="KW-0964">Secreted</keyword>
<organism evidence="6 7">
    <name type="scientific">Ganoderma sinense ZZ0214-1</name>
    <dbReference type="NCBI Taxonomy" id="1077348"/>
    <lineage>
        <taxon>Eukaryota</taxon>
        <taxon>Fungi</taxon>
        <taxon>Dikarya</taxon>
        <taxon>Basidiomycota</taxon>
        <taxon>Agaricomycotina</taxon>
        <taxon>Agaricomycetes</taxon>
        <taxon>Polyporales</taxon>
        <taxon>Polyporaceae</taxon>
        <taxon>Ganoderma</taxon>
    </lineage>
</organism>
<comment type="subcellular location">
    <subcellularLocation>
        <location evidence="1">Secreted</location>
    </subcellularLocation>
</comment>
<dbReference type="Pfam" id="PF07249">
    <property type="entry name" value="Cerato-platanin"/>
    <property type="match status" value="1"/>
</dbReference>
<evidence type="ECO:0000256" key="2">
    <source>
        <dbReference type="ARBA" id="ARBA00010421"/>
    </source>
</evidence>
<feature type="chain" id="PRO_5013883352" evidence="5">
    <location>
        <begin position="20"/>
        <end position="170"/>
    </location>
</feature>
<comment type="similarity">
    <text evidence="2">Belongs to the cerato-platanin family.</text>
</comment>
<dbReference type="Proteomes" id="UP000230002">
    <property type="component" value="Unassembled WGS sequence"/>
</dbReference>
<dbReference type="GO" id="GO:0005576">
    <property type="term" value="C:extracellular region"/>
    <property type="evidence" value="ECO:0007669"/>
    <property type="project" value="UniProtKB-SubCell"/>
</dbReference>
<dbReference type="Gene3D" id="2.40.40.10">
    <property type="entry name" value="RlpA-like domain"/>
    <property type="match status" value="1"/>
</dbReference>
<dbReference type="EMBL" id="AYKW01000008">
    <property type="protein sequence ID" value="PIL33203.1"/>
    <property type="molecule type" value="Genomic_DNA"/>
</dbReference>
<reference evidence="6 7" key="1">
    <citation type="journal article" date="2015" name="Sci. Rep.">
        <title>Chromosome-level genome map provides insights into diverse defense mechanisms in the medicinal fungus Ganoderma sinense.</title>
        <authorList>
            <person name="Zhu Y."/>
            <person name="Xu J."/>
            <person name="Sun C."/>
            <person name="Zhou S."/>
            <person name="Xu H."/>
            <person name="Nelson D.R."/>
            <person name="Qian J."/>
            <person name="Song J."/>
            <person name="Luo H."/>
            <person name="Xiang L."/>
            <person name="Li Y."/>
            <person name="Xu Z."/>
            <person name="Ji A."/>
            <person name="Wang L."/>
            <person name="Lu S."/>
            <person name="Hayward A."/>
            <person name="Sun W."/>
            <person name="Li X."/>
            <person name="Schwartz D.C."/>
            <person name="Wang Y."/>
            <person name="Chen S."/>
        </authorList>
    </citation>
    <scope>NUCLEOTIDE SEQUENCE [LARGE SCALE GENOMIC DNA]</scope>
    <source>
        <strain evidence="6 7">ZZ0214-1</strain>
    </source>
</reference>
<accession>A0A2G8SHG1</accession>
<evidence type="ECO:0000256" key="4">
    <source>
        <dbReference type="SAM" id="MobiDB-lite"/>
    </source>
</evidence>